<feature type="transmembrane region" description="Helical" evidence="1">
    <location>
        <begin position="123"/>
        <end position="142"/>
    </location>
</feature>
<comment type="caution">
    <text evidence="2">The sequence shown here is derived from an EMBL/GenBank/DDBJ whole genome shotgun (WGS) entry which is preliminary data.</text>
</comment>
<dbReference type="Proteomes" id="UP001157167">
    <property type="component" value="Unassembled WGS sequence"/>
</dbReference>
<dbReference type="EMBL" id="BSPX01000076">
    <property type="protein sequence ID" value="GLT24197.1"/>
    <property type="molecule type" value="Genomic_DNA"/>
</dbReference>
<keyword evidence="3" id="KW-1185">Reference proteome</keyword>
<evidence type="ECO:0008006" key="4">
    <source>
        <dbReference type="Google" id="ProtNLM"/>
    </source>
</evidence>
<keyword evidence="1" id="KW-0812">Transmembrane</keyword>
<proteinExistence type="predicted"/>
<reference evidence="3" key="1">
    <citation type="journal article" date="2019" name="Int. J. Syst. Evol. Microbiol.">
        <title>The Global Catalogue of Microorganisms (GCM) 10K type strain sequencing project: providing services to taxonomists for standard genome sequencing and annotation.</title>
        <authorList>
            <consortium name="The Broad Institute Genomics Platform"/>
            <consortium name="The Broad Institute Genome Sequencing Center for Infectious Disease"/>
            <person name="Wu L."/>
            <person name="Ma J."/>
        </authorList>
    </citation>
    <scope>NUCLEOTIDE SEQUENCE [LARGE SCALE GENOMIC DNA]</scope>
    <source>
        <strain evidence="3">NBRC 102407</strain>
    </source>
</reference>
<gene>
    <name evidence="2" type="ORF">GCM10007933_36700</name>
</gene>
<feature type="transmembrane region" description="Helical" evidence="1">
    <location>
        <begin position="100"/>
        <end position="117"/>
    </location>
</feature>
<evidence type="ECO:0000313" key="2">
    <source>
        <dbReference type="EMBL" id="GLT24197.1"/>
    </source>
</evidence>
<name>A0ABQ6FG20_9RHOO</name>
<protein>
    <recommendedName>
        <fullName evidence="4">MFS transporter permease</fullName>
    </recommendedName>
</protein>
<organism evidence="2 3">
    <name type="scientific">Zoogloea oryzae</name>
    <dbReference type="NCBI Taxonomy" id="310767"/>
    <lineage>
        <taxon>Bacteria</taxon>
        <taxon>Pseudomonadati</taxon>
        <taxon>Pseudomonadota</taxon>
        <taxon>Betaproteobacteria</taxon>
        <taxon>Rhodocyclales</taxon>
        <taxon>Zoogloeaceae</taxon>
        <taxon>Zoogloea</taxon>
    </lineage>
</organism>
<dbReference type="RefSeq" id="WP_284189361.1">
    <property type="nucleotide sequence ID" value="NZ_BSPX01000076.1"/>
</dbReference>
<accession>A0ABQ6FG20</accession>
<feature type="transmembrane region" description="Helical" evidence="1">
    <location>
        <begin position="173"/>
        <end position="193"/>
    </location>
</feature>
<evidence type="ECO:0000313" key="3">
    <source>
        <dbReference type="Proteomes" id="UP001157167"/>
    </source>
</evidence>
<feature type="transmembrane region" description="Helical" evidence="1">
    <location>
        <begin position="30"/>
        <end position="48"/>
    </location>
</feature>
<feature type="transmembrane region" description="Helical" evidence="1">
    <location>
        <begin position="60"/>
        <end position="79"/>
    </location>
</feature>
<feature type="transmembrane region" description="Helical" evidence="1">
    <location>
        <begin position="205"/>
        <end position="222"/>
    </location>
</feature>
<keyword evidence="1" id="KW-0472">Membrane</keyword>
<evidence type="ECO:0000256" key="1">
    <source>
        <dbReference type="SAM" id="Phobius"/>
    </source>
</evidence>
<feature type="transmembrane region" description="Helical" evidence="1">
    <location>
        <begin position="149"/>
        <end position="167"/>
    </location>
</feature>
<keyword evidence="1" id="KW-1133">Transmembrane helix</keyword>
<sequence>MADPITRQLDSIQSMLTRGQRNLRMERHSLILWGLAGAGLFAASDLVFTAEQIPDTASRAVAWLLLLVAVLGGTGFADWHLTRRVKAARDETWSFIHRQVVKLLWLLMAVGTLFTFATFFYGGAYMLCTVWLVMIGLALYVHGLFSEEVLEWTGGIIIAIGVAGLAARLPFETMKWIAAAVFGIGLPLLSLLLDHGRTRPFAVRLGQAAGWTVMVLAAPLAAHRLAAANLPPELPVTSLSDYRAGAAPAGESIVRLPAGQAVPVKIAVSGDLFRPAPDAVLPLTLDQPVDILLRDGAPTGDLRLPGEPWQLARETRWISIPWIRARLDPTAGPVVESALVVDFHGHPRN</sequence>